<keyword evidence="4" id="KW-1185">Reference proteome</keyword>
<evidence type="ECO:0000313" key="4">
    <source>
        <dbReference type="Proteomes" id="UP000245699"/>
    </source>
</evidence>
<feature type="compositionally biased region" description="Low complexity" evidence="1">
    <location>
        <begin position="135"/>
        <end position="156"/>
    </location>
</feature>
<organism evidence="3 4">
    <name type="scientific">Furculomyces boomerangus</name>
    <dbReference type="NCBI Taxonomy" id="61424"/>
    <lineage>
        <taxon>Eukaryota</taxon>
        <taxon>Fungi</taxon>
        <taxon>Fungi incertae sedis</taxon>
        <taxon>Zoopagomycota</taxon>
        <taxon>Kickxellomycotina</taxon>
        <taxon>Harpellomycetes</taxon>
        <taxon>Harpellales</taxon>
        <taxon>Harpellaceae</taxon>
        <taxon>Furculomyces</taxon>
    </lineage>
</organism>
<keyword evidence="2" id="KW-0732">Signal</keyword>
<name>A0A2T9Z585_9FUNG</name>
<dbReference type="AlphaFoldDB" id="A0A2T9Z585"/>
<dbReference type="Proteomes" id="UP000245699">
    <property type="component" value="Unassembled WGS sequence"/>
</dbReference>
<evidence type="ECO:0000256" key="2">
    <source>
        <dbReference type="SAM" id="SignalP"/>
    </source>
</evidence>
<proteinExistence type="predicted"/>
<evidence type="ECO:0000313" key="3">
    <source>
        <dbReference type="EMBL" id="PVU99742.1"/>
    </source>
</evidence>
<evidence type="ECO:0000256" key="1">
    <source>
        <dbReference type="SAM" id="MobiDB-lite"/>
    </source>
</evidence>
<feature type="signal peptide" evidence="2">
    <location>
        <begin position="1"/>
        <end position="16"/>
    </location>
</feature>
<dbReference type="OrthoDB" id="10587454at2759"/>
<comment type="caution">
    <text evidence="3">The sequence shown here is derived from an EMBL/GenBank/DDBJ whole genome shotgun (WGS) entry which is preliminary data.</text>
</comment>
<dbReference type="EMBL" id="MBFT01000022">
    <property type="protein sequence ID" value="PVU99742.1"/>
    <property type="molecule type" value="Genomic_DNA"/>
</dbReference>
<reference evidence="3 4" key="1">
    <citation type="journal article" date="2018" name="MBio">
        <title>Comparative Genomics Reveals the Core Gene Toolbox for the Fungus-Insect Symbiosis.</title>
        <authorList>
            <person name="Wang Y."/>
            <person name="Stata M."/>
            <person name="Wang W."/>
            <person name="Stajich J.E."/>
            <person name="White M.M."/>
            <person name="Moncalvo J.M."/>
        </authorList>
    </citation>
    <scope>NUCLEOTIDE SEQUENCE [LARGE SCALE GENOMIC DNA]</scope>
    <source>
        <strain evidence="3 4">AUS-77-4</strain>
    </source>
</reference>
<feature type="region of interest" description="Disordered" evidence="1">
    <location>
        <begin position="135"/>
        <end position="158"/>
    </location>
</feature>
<feature type="chain" id="PRO_5015663161" evidence="2">
    <location>
        <begin position="17"/>
        <end position="208"/>
    </location>
</feature>
<sequence length="208" mass="22046">MKFGLTITLLATLVASQKGYGGGGDSGYNVDGDSNYGGNKEQAVYVTKTVLPKTKGKPFPAPVWKTVYKSKNDGPVTEIYMTTKTITPASCLPRPTITITACDPNVIYSAVPPVYVTSHQLTYGAQIYYQTSVESSSEPSSSSSEPSSSSSGASPSAPLRDLEMLRGLGGFSGNLVVVSDELAKKLQKSKKRGNADMNAEEIANLINF</sequence>
<accession>A0A2T9Z585</accession>
<gene>
    <name evidence="3" type="ORF">BB559_000437</name>
</gene>
<protein>
    <submittedName>
        <fullName evidence="3">Uncharacterized protein</fullName>
    </submittedName>
</protein>